<protein>
    <submittedName>
        <fullName evidence="4">DUF3488 domain-containing protein</fullName>
    </submittedName>
</protein>
<feature type="region of interest" description="Disordered" evidence="1">
    <location>
        <begin position="513"/>
        <end position="556"/>
    </location>
</feature>
<keyword evidence="2" id="KW-0812">Transmembrane</keyword>
<organism evidence="4 5">
    <name type="scientific">Thiomicrorhabdus heinhorstiae</name>
    <dbReference type="NCBI Taxonomy" id="2748010"/>
    <lineage>
        <taxon>Bacteria</taxon>
        <taxon>Pseudomonadati</taxon>
        <taxon>Pseudomonadota</taxon>
        <taxon>Gammaproteobacteria</taxon>
        <taxon>Thiotrichales</taxon>
        <taxon>Piscirickettsiaceae</taxon>
        <taxon>Thiomicrorhabdus</taxon>
    </lineage>
</organism>
<dbReference type="Gene3D" id="3.10.620.30">
    <property type="match status" value="1"/>
</dbReference>
<dbReference type="EMBL" id="JACBGI020000003">
    <property type="protein sequence ID" value="MBF6057373.1"/>
    <property type="molecule type" value="Genomic_DNA"/>
</dbReference>
<accession>A0ABS0BU58</accession>
<dbReference type="SMART" id="SM00460">
    <property type="entry name" value="TGc"/>
    <property type="match status" value="1"/>
</dbReference>
<feature type="transmembrane region" description="Helical" evidence="2">
    <location>
        <begin position="86"/>
        <end position="104"/>
    </location>
</feature>
<feature type="transmembrane region" description="Helical" evidence="2">
    <location>
        <begin position="594"/>
        <end position="615"/>
    </location>
</feature>
<dbReference type="Pfam" id="PF11992">
    <property type="entry name" value="TgpA_N"/>
    <property type="match status" value="1"/>
</dbReference>
<dbReference type="SUPFAM" id="SSF54001">
    <property type="entry name" value="Cysteine proteinases"/>
    <property type="match status" value="1"/>
</dbReference>
<feature type="transmembrane region" description="Helical" evidence="2">
    <location>
        <begin position="12"/>
        <end position="32"/>
    </location>
</feature>
<evidence type="ECO:0000256" key="1">
    <source>
        <dbReference type="SAM" id="MobiDB-lite"/>
    </source>
</evidence>
<dbReference type="Pfam" id="PF01841">
    <property type="entry name" value="Transglut_core"/>
    <property type="match status" value="1"/>
</dbReference>
<reference evidence="4 5" key="1">
    <citation type="submission" date="2020-06" db="EMBL/GenBank/DDBJ databases">
        <authorList>
            <person name="Scott K."/>
        </authorList>
    </citation>
    <scope>NUCLEOTIDE SEQUENCE [LARGE SCALE GENOMIC DNA]</scope>
    <source>
        <strain evidence="4 5">HH1</strain>
    </source>
</reference>
<feature type="transmembrane region" description="Helical" evidence="2">
    <location>
        <begin position="38"/>
        <end position="55"/>
    </location>
</feature>
<dbReference type="InterPro" id="IPR052901">
    <property type="entry name" value="Bact_TGase-like"/>
</dbReference>
<keyword evidence="2" id="KW-0472">Membrane</keyword>
<keyword evidence="2" id="KW-1133">Transmembrane helix</keyword>
<feature type="domain" description="Transglutaminase-like" evidence="3">
    <location>
        <begin position="427"/>
        <end position="498"/>
    </location>
</feature>
<comment type="caution">
    <text evidence="4">The sequence shown here is derived from an EMBL/GenBank/DDBJ whole genome shotgun (WGS) entry which is preliminary data.</text>
</comment>
<sequence>MKAHLAFFVERFEGRLLWLVFALFMLSLVSVSPLLADWLWLGLTALLLWFVAVRRWKSLRRWNPLVMLVTVSGYIAAVFLTQLNWLSAQVISGFLVLVVLLKLIEIQKKSEVLWIIAAMLVLVGIGTLYWNSIQGFAFLMLLLFGMLFSLVLLFQSGCLQWQRDLFVSFKLFVLAMPLAVLMFFLMPRYEGPLWDLGIAFGVPINLTQSAPPEPMLEGNRLRSDRFSDFLSQSNTVLIAEFKGKVPYKSDMYWRGPVFSHFDGKEWYIDDEDMSRNGLMRDRYRTKKQWQKVISYKGTPQKYHVKVMPHGQRWLYALDTSTPGSPETFLSRDFQLMSIRNLHQEFGYDSYWIQDFQLKPQVKDQDWFDALDYPQGQHPRLQQYGIELAQDYGDESERILALYRELKQSFYKRERSEALQDNYLDKVWFDDRGGSVLDMASAMVLILRASGMPSRLVTGFRGGNLVALTDYVMVKQSHAHIWVETWVTGQGWTRVEVQDFINTAKKQVKSALASELKSAPRQQTDKQKTVDSSKTAIGKEGNYAQRPPSERGSSEVQGHSQESWWQWLDDWLVDYDAEKQQALFANDGDKDSASILRWGLLFLLVPLLLIPAWLFISMLRSRKPQDPIQQLYYKLQSRLQTQVQARAGECPSHYLQRLAQKDESLALLVEPLIEQYLNYRYGAQQDANEHLAAKQALKKQFTRVLGMLS</sequence>
<feature type="transmembrane region" description="Helical" evidence="2">
    <location>
        <begin position="166"/>
        <end position="186"/>
    </location>
</feature>
<dbReference type="InterPro" id="IPR021878">
    <property type="entry name" value="TgpA_N"/>
</dbReference>
<dbReference type="InterPro" id="IPR002931">
    <property type="entry name" value="Transglutaminase-like"/>
</dbReference>
<feature type="transmembrane region" description="Helical" evidence="2">
    <location>
        <begin position="111"/>
        <end position="130"/>
    </location>
</feature>
<dbReference type="InterPro" id="IPR038765">
    <property type="entry name" value="Papain-like_cys_pep_sf"/>
</dbReference>
<keyword evidence="5" id="KW-1185">Reference proteome</keyword>
<dbReference type="Proteomes" id="UP001193680">
    <property type="component" value="Unassembled WGS sequence"/>
</dbReference>
<evidence type="ECO:0000259" key="3">
    <source>
        <dbReference type="SMART" id="SM00460"/>
    </source>
</evidence>
<dbReference type="PANTHER" id="PTHR42736:SF1">
    <property type="entry name" value="PROTEIN-GLUTAMINE GAMMA-GLUTAMYLTRANSFERASE"/>
    <property type="match status" value="1"/>
</dbReference>
<evidence type="ECO:0000313" key="5">
    <source>
        <dbReference type="Proteomes" id="UP001193680"/>
    </source>
</evidence>
<proteinExistence type="predicted"/>
<feature type="transmembrane region" description="Helical" evidence="2">
    <location>
        <begin position="62"/>
        <end position="80"/>
    </location>
</feature>
<dbReference type="PANTHER" id="PTHR42736">
    <property type="entry name" value="PROTEIN-GLUTAMINE GAMMA-GLUTAMYLTRANSFERASE"/>
    <property type="match status" value="1"/>
</dbReference>
<reference evidence="4 5" key="2">
    <citation type="submission" date="2020-11" db="EMBL/GenBank/DDBJ databases">
        <title>Sulfur oxidizing isolate from Hospital Hole Sinkhole.</title>
        <authorList>
            <person name="Scott K.M."/>
        </authorList>
    </citation>
    <scope>NUCLEOTIDE SEQUENCE [LARGE SCALE GENOMIC DNA]</scope>
    <source>
        <strain evidence="4 5">HH1</strain>
    </source>
</reference>
<feature type="transmembrane region" description="Helical" evidence="2">
    <location>
        <begin position="136"/>
        <end position="154"/>
    </location>
</feature>
<dbReference type="RefSeq" id="WP_185977519.1">
    <property type="nucleotide sequence ID" value="NZ_JACBGI020000003.1"/>
</dbReference>
<name>A0ABS0BU58_9GAMM</name>
<evidence type="ECO:0000313" key="4">
    <source>
        <dbReference type="EMBL" id="MBF6057373.1"/>
    </source>
</evidence>
<gene>
    <name evidence="4" type="ORF">H8792_003375</name>
</gene>
<evidence type="ECO:0000256" key="2">
    <source>
        <dbReference type="SAM" id="Phobius"/>
    </source>
</evidence>